<dbReference type="AlphaFoldDB" id="A0AAU7C5L6"/>
<dbReference type="InterPro" id="IPR044946">
    <property type="entry name" value="Restrct_endonuc_typeI_TRD_sf"/>
</dbReference>
<accession>A0AAU7C5L6</accession>
<name>A0AAU7C5L6_9LACO</name>
<dbReference type="EC" id="3.1.21.-" evidence="5"/>
<sequence>MKKLVEKEWNNYNVSEIFSKIQRGKRLKKADHVPGAVPYVSSTANNNGVDSFIEAVHGTRIFNDCISLANSGSVGTAFYEPFKFVASDHVTSLRREDTSKESYLFLSAMVEKQGVNFNFNREINDSRIKKMQLMLPVDDLGNPDYGYMTQYASEIRRGMLMRYRIYVASQLAQLEYKQIATLDKKEWKEFRLGKLFEISRPKARNKDHYEMGDIPFVASGATNNGVMKCCKPHMDEQLDAGNCITVSPVDGSSFYQPIDFLGRGGAGSSILMLRNNNLNLFRGEFMARMVQQTCSKYSYGHMGNKDSIKHERIMLPVNATGEPDYEYMEQYAKNMMLKKYRQYLEYLKGNIN</sequence>
<dbReference type="GO" id="GO:0004519">
    <property type="term" value="F:endonuclease activity"/>
    <property type="evidence" value="ECO:0007669"/>
    <property type="project" value="UniProtKB-KW"/>
</dbReference>
<feature type="domain" description="Type I restriction modification DNA specificity" evidence="4">
    <location>
        <begin position="7"/>
        <end position="144"/>
    </location>
</feature>
<dbReference type="Pfam" id="PF01420">
    <property type="entry name" value="Methylase_S"/>
    <property type="match status" value="2"/>
</dbReference>
<keyword evidence="2" id="KW-0680">Restriction system</keyword>
<evidence type="ECO:0000256" key="1">
    <source>
        <dbReference type="ARBA" id="ARBA00010923"/>
    </source>
</evidence>
<evidence type="ECO:0000259" key="4">
    <source>
        <dbReference type="Pfam" id="PF01420"/>
    </source>
</evidence>
<reference evidence="5" key="1">
    <citation type="submission" date="2024-04" db="EMBL/GenBank/DDBJ databases">
        <title>Limosilactobacillus allomucosae sp. nov., a novel species isolated from wild boar faecal samples as a potential probiotics for domestic pigs.</title>
        <authorList>
            <person name="Chen B."/>
        </authorList>
    </citation>
    <scope>NUCLEOTIDE SEQUENCE</scope>
    <source>
        <strain evidence="5">WILCCON 0051</strain>
    </source>
</reference>
<dbReference type="Gene3D" id="3.90.220.20">
    <property type="entry name" value="DNA methylase specificity domains"/>
    <property type="match status" value="2"/>
</dbReference>
<dbReference type="GO" id="GO:0003677">
    <property type="term" value="F:DNA binding"/>
    <property type="evidence" value="ECO:0007669"/>
    <property type="project" value="UniProtKB-KW"/>
</dbReference>
<dbReference type="InterPro" id="IPR000055">
    <property type="entry name" value="Restrct_endonuc_typeI_TRD"/>
</dbReference>
<dbReference type="EMBL" id="CP154878">
    <property type="protein sequence ID" value="XBG96439.1"/>
    <property type="molecule type" value="Genomic_DNA"/>
</dbReference>
<keyword evidence="5" id="KW-0540">Nuclease</keyword>
<evidence type="ECO:0000256" key="3">
    <source>
        <dbReference type="ARBA" id="ARBA00023125"/>
    </source>
</evidence>
<dbReference type="REBASE" id="836846">
    <property type="entry name" value="S.Lsp0051ORF4960P"/>
</dbReference>
<dbReference type="GO" id="GO:0009307">
    <property type="term" value="P:DNA restriction-modification system"/>
    <property type="evidence" value="ECO:0007669"/>
    <property type="project" value="UniProtKB-KW"/>
</dbReference>
<feature type="domain" description="Type I restriction modification DNA specificity" evidence="4">
    <location>
        <begin position="185"/>
        <end position="339"/>
    </location>
</feature>
<gene>
    <name evidence="5" type="ORF">ABC765_04965</name>
</gene>
<dbReference type="RefSeq" id="WP_347980863.1">
    <property type="nucleotide sequence ID" value="NZ_CP154878.1"/>
</dbReference>
<evidence type="ECO:0000313" key="5">
    <source>
        <dbReference type="EMBL" id="XBG96439.1"/>
    </source>
</evidence>
<evidence type="ECO:0000256" key="2">
    <source>
        <dbReference type="ARBA" id="ARBA00022747"/>
    </source>
</evidence>
<protein>
    <submittedName>
        <fullName evidence="5">Restriction endonuclease subunit S</fullName>
        <ecNumber evidence="5">3.1.21.-</ecNumber>
    </submittedName>
</protein>
<proteinExistence type="inferred from homology"/>
<organism evidence="5">
    <name type="scientific">Limosilactobacillus allomucosae</name>
    <dbReference type="NCBI Taxonomy" id="3142938"/>
    <lineage>
        <taxon>Bacteria</taxon>
        <taxon>Bacillati</taxon>
        <taxon>Bacillota</taxon>
        <taxon>Bacilli</taxon>
        <taxon>Lactobacillales</taxon>
        <taxon>Lactobacillaceae</taxon>
        <taxon>Limosilactobacillus</taxon>
    </lineage>
</organism>
<dbReference type="SUPFAM" id="SSF116734">
    <property type="entry name" value="DNA methylase specificity domain"/>
    <property type="match status" value="2"/>
</dbReference>
<keyword evidence="3" id="KW-0238">DNA-binding</keyword>
<dbReference type="GO" id="GO:0016787">
    <property type="term" value="F:hydrolase activity"/>
    <property type="evidence" value="ECO:0007669"/>
    <property type="project" value="UniProtKB-KW"/>
</dbReference>
<keyword evidence="5" id="KW-0255">Endonuclease</keyword>
<dbReference type="KEGG" id="lalo:ABC765_04965"/>
<comment type="similarity">
    <text evidence="1">Belongs to the type-I restriction system S methylase family.</text>
</comment>
<keyword evidence="5" id="KW-0378">Hydrolase</keyword>